<dbReference type="PROSITE" id="PS51348">
    <property type="entry name" value="GLYCOSYL_HYDROL_F22_2"/>
    <property type="match status" value="1"/>
</dbReference>
<dbReference type="Pfam" id="PF00062">
    <property type="entry name" value="Lys"/>
    <property type="match status" value="1"/>
</dbReference>
<dbReference type="PRINTS" id="PR00135">
    <property type="entry name" value="LYZLACT"/>
</dbReference>
<dbReference type="InterPro" id="IPR023346">
    <property type="entry name" value="Lysozyme-like_dom_sf"/>
</dbReference>
<organism evidence="12 13">
    <name type="scientific">Galleria mellonella</name>
    <name type="common">Greater wax moth</name>
    <dbReference type="NCBI Taxonomy" id="7137"/>
    <lineage>
        <taxon>Eukaryota</taxon>
        <taxon>Metazoa</taxon>
        <taxon>Ecdysozoa</taxon>
        <taxon>Arthropoda</taxon>
        <taxon>Hexapoda</taxon>
        <taxon>Insecta</taxon>
        <taxon>Pterygota</taxon>
        <taxon>Neoptera</taxon>
        <taxon>Endopterygota</taxon>
        <taxon>Lepidoptera</taxon>
        <taxon>Glossata</taxon>
        <taxon>Ditrysia</taxon>
        <taxon>Pyraloidea</taxon>
        <taxon>Pyralidae</taxon>
        <taxon>Galleriinae</taxon>
        <taxon>Galleria</taxon>
    </lineage>
</organism>
<sequence length="143" mass="16128">MYKNIVTAIISMISICQALNKTFTQCELAIELKTQGFPENQLKDWVCIVEAESSRHTFAIGGPDEDGSFDYGLFQINDRYWCNNGSNPGKGCNVRCRDLLSDDITTASICAKTIYKQQNFSAWLGWVNECHHHMLPNLNCKGL</sequence>
<dbReference type="Proteomes" id="UP001652740">
    <property type="component" value="Unplaced"/>
</dbReference>
<protein>
    <recommendedName>
        <fullName evidence="3">Lysozyme</fullName>
        <ecNumber evidence="2">3.2.1.17</ecNumber>
    </recommendedName>
    <alternativeName>
        <fullName evidence="9">1,4-beta-N-acetylmuramidase</fullName>
    </alternativeName>
</protein>
<comment type="catalytic activity">
    <reaction evidence="1">
        <text>Hydrolysis of (1-&gt;4)-beta-linkages between N-acetylmuramic acid and N-acetyl-D-glucosamine residues in a peptidoglycan and between N-acetyl-D-glucosamine residues in chitodextrins.</text>
        <dbReference type="EC" id="3.2.1.17"/>
    </reaction>
</comment>
<dbReference type="SUPFAM" id="SSF53955">
    <property type="entry name" value="Lysozyme-like"/>
    <property type="match status" value="1"/>
</dbReference>
<keyword evidence="4" id="KW-0929">Antimicrobial</keyword>
<evidence type="ECO:0000256" key="9">
    <source>
        <dbReference type="ARBA" id="ARBA00031262"/>
    </source>
</evidence>
<dbReference type="PROSITE" id="PS00128">
    <property type="entry name" value="GLYCOSYL_HYDROL_F22_1"/>
    <property type="match status" value="1"/>
</dbReference>
<keyword evidence="12" id="KW-1185">Reference proteome</keyword>
<evidence type="ECO:0000256" key="6">
    <source>
        <dbReference type="ARBA" id="ARBA00022801"/>
    </source>
</evidence>
<evidence type="ECO:0000256" key="8">
    <source>
        <dbReference type="ARBA" id="ARBA00023295"/>
    </source>
</evidence>
<dbReference type="Gene3D" id="1.10.530.10">
    <property type="match status" value="1"/>
</dbReference>
<keyword evidence="6" id="KW-0378">Hydrolase</keyword>
<dbReference type="PRINTS" id="PR00137">
    <property type="entry name" value="LYSOZYME"/>
</dbReference>
<evidence type="ECO:0000259" key="11">
    <source>
        <dbReference type="PROSITE" id="PS00128"/>
    </source>
</evidence>
<dbReference type="EC" id="3.2.1.17" evidence="2"/>
<evidence type="ECO:0000313" key="12">
    <source>
        <dbReference type="Proteomes" id="UP001652740"/>
    </source>
</evidence>
<reference evidence="13" key="1">
    <citation type="submission" date="2025-08" db="UniProtKB">
        <authorList>
            <consortium name="RefSeq"/>
        </authorList>
    </citation>
    <scope>IDENTIFICATION</scope>
    <source>
        <tissue evidence="13">Whole larvae</tissue>
    </source>
</reference>
<name>A0ABM3MB94_GALME</name>
<evidence type="ECO:0000256" key="2">
    <source>
        <dbReference type="ARBA" id="ARBA00012732"/>
    </source>
</evidence>
<dbReference type="InterPro" id="IPR001916">
    <property type="entry name" value="Glyco_hydro_22"/>
</dbReference>
<keyword evidence="8" id="KW-0326">Glycosidase</keyword>
<dbReference type="InterPro" id="IPR000974">
    <property type="entry name" value="Glyco_hydro_22_lys"/>
</dbReference>
<evidence type="ECO:0000256" key="1">
    <source>
        <dbReference type="ARBA" id="ARBA00000632"/>
    </source>
</evidence>
<evidence type="ECO:0000256" key="3">
    <source>
        <dbReference type="ARBA" id="ARBA00020438"/>
    </source>
</evidence>
<evidence type="ECO:0000256" key="10">
    <source>
        <dbReference type="RuleBase" id="RU004440"/>
    </source>
</evidence>
<dbReference type="SMART" id="SM00263">
    <property type="entry name" value="LYZ1"/>
    <property type="match status" value="1"/>
</dbReference>
<gene>
    <name evidence="13" type="primary">LOC113518938</name>
</gene>
<dbReference type="RefSeq" id="XP_052748700.1">
    <property type="nucleotide sequence ID" value="XM_052892740.1"/>
</dbReference>
<comment type="similarity">
    <text evidence="10">Belongs to the glycosyl hydrolase 22 family.</text>
</comment>
<dbReference type="PANTHER" id="PTHR11407">
    <property type="entry name" value="LYSOZYME C"/>
    <property type="match status" value="1"/>
</dbReference>
<dbReference type="InterPro" id="IPR019799">
    <property type="entry name" value="Glyco_hydro_22_CS"/>
</dbReference>
<evidence type="ECO:0000256" key="5">
    <source>
        <dbReference type="ARBA" id="ARBA00022638"/>
    </source>
</evidence>
<dbReference type="GeneID" id="113518938"/>
<feature type="domain" description="Glycosyl hydrolases family 22 (GH22)" evidence="11">
    <location>
        <begin position="92"/>
        <end position="110"/>
    </location>
</feature>
<accession>A0ABM3MB94</accession>
<evidence type="ECO:0000256" key="4">
    <source>
        <dbReference type="ARBA" id="ARBA00022529"/>
    </source>
</evidence>
<dbReference type="PANTHER" id="PTHR11407:SF63">
    <property type="entry name" value="LYSOZYME C"/>
    <property type="match status" value="1"/>
</dbReference>
<dbReference type="CDD" id="cd16899">
    <property type="entry name" value="LYZ_C_invert"/>
    <property type="match status" value="1"/>
</dbReference>
<evidence type="ECO:0000313" key="13">
    <source>
        <dbReference type="RefSeq" id="XP_052748700.1"/>
    </source>
</evidence>
<keyword evidence="7" id="KW-1015">Disulfide bond</keyword>
<evidence type="ECO:0000256" key="7">
    <source>
        <dbReference type="ARBA" id="ARBA00023157"/>
    </source>
</evidence>
<proteinExistence type="inferred from homology"/>
<keyword evidence="5" id="KW-0081">Bacteriolytic enzyme</keyword>